<dbReference type="Proteomes" id="UP000190102">
    <property type="component" value="Unassembled WGS sequence"/>
</dbReference>
<keyword evidence="1" id="KW-0732">Signal</keyword>
<accession>A0A1T4Q5P3</accession>
<reference evidence="3" key="1">
    <citation type="submission" date="2017-02" db="EMBL/GenBank/DDBJ databases">
        <authorList>
            <person name="Varghese N."/>
            <person name="Submissions S."/>
        </authorList>
    </citation>
    <scope>NUCLEOTIDE SEQUENCE [LARGE SCALE GENOMIC DNA]</scope>
    <source>
        <strain evidence="3">ATCC BAA-34</strain>
    </source>
</reference>
<name>A0A1T4Q5P3_9BACT</name>
<sequence length="90" mass="9625">MKKISVACTLLSLLLVSAPAFAANSCFCVGQNRSAGTCGNGGVSGSFMDVRKNLPDNLMRFLLLTQTLRDTLSTTGKAYDPTSGWSCWKE</sequence>
<evidence type="ECO:0000313" key="3">
    <source>
        <dbReference type="Proteomes" id="UP000190102"/>
    </source>
</evidence>
<dbReference type="EMBL" id="FUWR01000012">
    <property type="protein sequence ID" value="SJZ98841.1"/>
    <property type="molecule type" value="Genomic_DNA"/>
</dbReference>
<protein>
    <submittedName>
        <fullName evidence="2">Uncharacterized protein</fullName>
    </submittedName>
</protein>
<dbReference type="AlphaFoldDB" id="A0A1T4Q5P3"/>
<dbReference type="RefSeq" id="WP_078790511.1">
    <property type="nucleotide sequence ID" value="NZ_FUWR01000012.1"/>
</dbReference>
<feature type="chain" id="PRO_5012165230" evidence="1">
    <location>
        <begin position="23"/>
        <end position="90"/>
    </location>
</feature>
<keyword evidence="3" id="KW-1185">Reference proteome</keyword>
<evidence type="ECO:0000256" key="1">
    <source>
        <dbReference type="SAM" id="SignalP"/>
    </source>
</evidence>
<proteinExistence type="predicted"/>
<evidence type="ECO:0000313" key="2">
    <source>
        <dbReference type="EMBL" id="SJZ98841.1"/>
    </source>
</evidence>
<dbReference type="STRING" id="115783.SAMN02745119_02238"/>
<gene>
    <name evidence="2" type="ORF">SAMN02745119_02238</name>
</gene>
<feature type="signal peptide" evidence="1">
    <location>
        <begin position="1"/>
        <end position="22"/>
    </location>
</feature>
<organism evidence="2 3">
    <name type="scientific">Trichlorobacter thiogenes</name>
    <dbReference type="NCBI Taxonomy" id="115783"/>
    <lineage>
        <taxon>Bacteria</taxon>
        <taxon>Pseudomonadati</taxon>
        <taxon>Thermodesulfobacteriota</taxon>
        <taxon>Desulfuromonadia</taxon>
        <taxon>Geobacterales</taxon>
        <taxon>Geobacteraceae</taxon>
        <taxon>Trichlorobacter</taxon>
    </lineage>
</organism>